<feature type="transmembrane region" description="Helical" evidence="8">
    <location>
        <begin position="140"/>
        <end position="159"/>
    </location>
</feature>
<evidence type="ECO:0000256" key="4">
    <source>
        <dbReference type="ARBA" id="ARBA00022692"/>
    </source>
</evidence>
<accession>A0ABS4KPX5</accession>
<keyword evidence="7 8" id="KW-0472">Membrane</keyword>
<keyword evidence="6 8" id="KW-1133">Transmembrane helix</keyword>
<feature type="transmembrane region" description="Helical" evidence="8">
    <location>
        <begin position="44"/>
        <end position="67"/>
    </location>
</feature>
<keyword evidence="10" id="KW-1185">Reference proteome</keyword>
<evidence type="ECO:0000256" key="5">
    <source>
        <dbReference type="ARBA" id="ARBA00022801"/>
    </source>
</evidence>
<dbReference type="InterPro" id="IPR006741">
    <property type="entry name" value="AgrB"/>
</dbReference>
<dbReference type="SMART" id="SM00793">
    <property type="entry name" value="AgrB"/>
    <property type="match status" value="1"/>
</dbReference>
<name>A0ABS4KPX5_9CLOT</name>
<keyword evidence="1" id="KW-1003">Cell membrane</keyword>
<evidence type="ECO:0000313" key="9">
    <source>
        <dbReference type="EMBL" id="MBP2032092.1"/>
    </source>
</evidence>
<feature type="transmembrane region" description="Helical" evidence="8">
    <location>
        <begin position="79"/>
        <end position="100"/>
    </location>
</feature>
<keyword evidence="4 8" id="KW-0812">Transmembrane</keyword>
<evidence type="ECO:0000256" key="2">
    <source>
        <dbReference type="ARBA" id="ARBA00022654"/>
    </source>
</evidence>
<proteinExistence type="predicted"/>
<feature type="transmembrane region" description="Helical" evidence="8">
    <location>
        <begin position="165"/>
        <end position="188"/>
    </location>
</feature>
<evidence type="ECO:0000256" key="7">
    <source>
        <dbReference type="ARBA" id="ARBA00023136"/>
    </source>
</evidence>
<evidence type="ECO:0000256" key="8">
    <source>
        <dbReference type="SAM" id="Phobius"/>
    </source>
</evidence>
<keyword evidence="3" id="KW-0645">Protease</keyword>
<dbReference type="EMBL" id="JAGGLM010000002">
    <property type="protein sequence ID" value="MBP2032092.1"/>
    <property type="molecule type" value="Genomic_DNA"/>
</dbReference>
<evidence type="ECO:0000313" key="10">
    <source>
        <dbReference type="Proteomes" id="UP001519307"/>
    </source>
</evidence>
<evidence type="ECO:0000256" key="3">
    <source>
        <dbReference type="ARBA" id="ARBA00022670"/>
    </source>
</evidence>
<evidence type="ECO:0000256" key="1">
    <source>
        <dbReference type="ARBA" id="ARBA00022475"/>
    </source>
</evidence>
<reference evidence="9 10" key="1">
    <citation type="submission" date="2021-03" db="EMBL/GenBank/DDBJ databases">
        <title>Genomic Encyclopedia of Type Strains, Phase IV (KMG-IV): sequencing the most valuable type-strain genomes for metagenomic binning, comparative biology and taxonomic classification.</title>
        <authorList>
            <person name="Goeker M."/>
        </authorList>
    </citation>
    <scope>NUCLEOTIDE SEQUENCE [LARGE SCALE GENOMIC DNA]</scope>
    <source>
        <strain evidence="9 10">DSM 28783</strain>
    </source>
</reference>
<dbReference type="RefSeq" id="WP_209701011.1">
    <property type="nucleotide sequence ID" value="NZ_JAGGLM010000002.1"/>
</dbReference>
<gene>
    <name evidence="9" type="ORF">J2Z42_000757</name>
</gene>
<evidence type="ECO:0000256" key="6">
    <source>
        <dbReference type="ARBA" id="ARBA00022989"/>
    </source>
</evidence>
<organism evidence="9 10">
    <name type="scientific">Clostridium algifaecis</name>
    <dbReference type="NCBI Taxonomy" id="1472040"/>
    <lineage>
        <taxon>Bacteria</taxon>
        <taxon>Bacillati</taxon>
        <taxon>Bacillota</taxon>
        <taxon>Clostridia</taxon>
        <taxon>Eubacteriales</taxon>
        <taxon>Clostridiaceae</taxon>
        <taxon>Clostridium</taxon>
    </lineage>
</organism>
<dbReference type="Proteomes" id="UP001519307">
    <property type="component" value="Unassembled WGS sequence"/>
</dbReference>
<dbReference type="Pfam" id="PF04647">
    <property type="entry name" value="AgrB"/>
    <property type="match status" value="1"/>
</dbReference>
<keyword evidence="2" id="KW-0673">Quorum sensing</keyword>
<comment type="caution">
    <text evidence="9">The sequence shown here is derived from an EMBL/GenBank/DDBJ whole genome shotgun (WGS) entry which is preliminary data.</text>
</comment>
<keyword evidence="5" id="KW-0378">Hydrolase</keyword>
<feature type="transmembrane region" description="Helical" evidence="8">
    <location>
        <begin position="106"/>
        <end position="128"/>
    </location>
</feature>
<protein>
    <submittedName>
        <fullName evidence="9">Accessory gene regulator B</fullName>
    </submittedName>
</protein>
<sequence length="199" mass="23123">MNKIIKCLVNKISEYNPEFSDLELKKMEYGLICTFSEITKFVPYFIIFWIFSLHKYYIVSIIFFCPIRLFSGGYHAKTYWGCFFISLAVFAGIAIIGKYIILNKYILMLLLIFSFAIVCIFSPVDNVNKRIKSKERRLKLRNCSIIITLCLSILCYFIQGEFFNTAAISIVSAVIMMMVGKINNIFSFQLTSDFNNKKI</sequence>